<feature type="transmembrane region" description="Helical" evidence="7">
    <location>
        <begin position="73"/>
        <end position="92"/>
    </location>
</feature>
<gene>
    <name evidence="9" type="ORF">NFC73_00470</name>
</gene>
<keyword evidence="10" id="KW-1185">Reference proteome</keyword>
<evidence type="ECO:0000256" key="1">
    <source>
        <dbReference type="ARBA" id="ARBA00004651"/>
    </source>
</evidence>
<dbReference type="EMBL" id="JANCLV010000001">
    <property type="protein sequence ID" value="MCP8998213.1"/>
    <property type="molecule type" value="Genomic_DNA"/>
</dbReference>
<evidence type="ECO:0000256" key="6">
    <source>
        <dbReference type="ARBA" id="ARBA00023136"/>
    </source>
</evidence>
<reference evidence="9 10" key="1">
    <citation type="submission" date="2022-06" db="EMBL/GenBank/DDBJ databases">
        <title>Pseudarthrobacter sp. strain RMG13 Genome sequencing and assembly.</title>
        <authorList>
            <person name="Kim I."/>
        </authorList>
    </citation>
    <scope>NUCLEOTIDE SEQUENCE [LARGE SCALE GENOMIC DNA]</scope>
    <source>
        <strain evidence="9 10">RMG13</strain>
    </source>
</reference>
<keyword evidence="6 7" id="KW-0472">Membrane</keyword>
<dbReference type="PANTHER" id="PTHR30506:SF3">
    <property type="entry name" value="UPF0126 INNER MEMBRANE PROTEIN YADS-RELATED"/>
    <property type="match status" value="1"/>
</dbReference>
<evidence type="ECO:0000256" key="5">
    <source>
        <dbReference type="ARBA" id="ARBA00022989"/>
    </source>
</evidence>
<dbReference type="InterPro" id="IPR005115">
    <property type="entry name" value="Gly_transporter"/>
</dbReference>
<dbReference type="PANTHER" id="PTHR30506">
    <property type="entry name" value="INNER MEMBRANE PROTEIN"/>
    <property type="match status" value="1"/>
</dbReference>
<evidence type="ECO:0000256" key="7">
    <source>
        <dbReference type="SAM" id="Phobius"/>
    </source>
</evidence>
<organism evidence="9 10">
    <name type="scientific">Pseudarthrobacter humi</name>
    <dbReference type="NCBI Taxonomy" id="2952523"/>
    <lineage>
        <taxon>Bacteria</taxon>
        <taxon>Bacillati</taxon>
        <taxon>Actinomycetota</taxon>
        <taxon>Actinomycetes</taxon>
        <taxon>Micrococcales</taxon>
        <taxon>Micrococcaceae</taxon>
        <taxon>Pseudarthrobacter</taxon>
    </lineage>
</organism>
<keyword evidence="5 7" id="KW-1133">Transmembrane helix</keyword>
<proteinExistence type="inferred from homology"/>
<sequence length="236" mass="24507">MTLPFDTLPFGIDLVWLDLAGVFFFAVSGSLLAARKQFDLVGSLLLASLVSLGGGVIRDIILNTTPAAFSNPAYLVPPVLATVLVYFLYSSVQRYTSLLVLFDAGGLALFCITGTLKALTLGMNPVAAILLGVTTAVGGGLLRDITANEVPQLFNPRDLYALPAFSGAALTALLWVTGAFNVLTACVVAAVVFAFRVVAWRRSWYVPLAVHGLHRRGSGGGSPGGGFGSGSGAGRS</sequence>
<feature type="transmembrane region" description="Helical" evidence="7">
    <location>
        <begin position="99"/>
        <end position="120"/>
    </location>
</feature>
<evidence type="ECO:0000259" key="8">
    <source>
        <dbReference type="Pfam" id="PF03458"/>
    </source>
</evidence>
<feature type="domain" description="Glycine transporter" evidence="8">
    <location>
        <begin position="101"/>
        <end position="175"/>
    </location>
</feature>
<accession>A0ABT1LKJ3</accession>
<evidence type="ECO:0000256" key="4">
    <source>
        <dbReference type="ARBA" id="ARBA00022692"/>
    </source>
</evidence>
<dbReference type="Pfam" id="PF03458">
    <property type="entry name" value="Gly_transporter"/>
    <property type="match status" value="2"/>
</dbReference>
<evidence type="ECO:0000313" key="10">
    <source>
        <dbReference type="Proteomes" id="UP001524318"/>
    </source>
</evidence>
<dbReference type="RefSeq" id="WP_254746730.1">
    <property type="nucleotide sequence ID" value="NZ_JANCLV010000001.1"/>
</dbReference>
<evidence type="ECO:0000256" key="3">
    <source>
        <dbReference type="ARBA" id="ARBA00022475"/>
    </source>
</evidence>
<dbReference type="Proteomes" id="UP001524318">
    <property type="component" value="Unassembled WGS sequence"/>
</dbReference>
<feature type="transmembrane region" description="Helical" evidence="7">
    <location>
        <begin position="40"/>
        <end position="61"/>
    </location>
</feature>
<keyword evidence="4 7" id="KW-0812">Transmembrane</keyword>
<comment type="similarity">
    <text evidence="2">Belongs to the UPF0126 family.</text>
</comment>
<evidence type="ECO:0000313" key="9">
    <source>
        <dbReference type="EMBL" id="MCP8998213.1"/>
    </source>
</evidence>
<protein>
    <submittedName>
        <fullName evidence="9">TRIC cation channel family protein</fullName>
    </submittedName>
</protein>
<keyword evidence="3" id="KW-1003">Cell membrane</keyword>
<feature type="domain" description="Glycine transporter" evidence="8">
    <location>
        <begin position="16"/>
        <end position="89"/>
    </location>
</feature>
<evidence type="ECO:0000256" key="2">
    <source>
        <dbReference type="ARBA" id="ARBA00008193"/>
    </source>
</evidence>
<name>A0ABT1LKJ3_9MICC</name>
<comment type="caution">
    <text evidence="9">The sequence shown here is derived from an EMBL/GenBank/DDBJ whole genome shotgun (WGS) entry which is preliminary data.</text>
</comment>
<feature type="transmembrane region" description="Helical" evidence="7">
    <location>
        <begin position="182"/>
        <end position="199"/>
    </location>
</feature>
<comment type="subcellular location">
    <subcellularLocation>
        <location evidence="1">Cell membrane</location>
        <topology evidence="1">Multi-pass membrane protein</topology>
    </subcellularLocation>
</comment>
<feature type="transmembrane region" description="Helical" evidence="7">
    <location>
        <begin position="14"/>
        <end position="33"/>
    </location>
</feature>